<proteinExistence type="predicted"/>
<gene>
    <name evidence="1" type="ORF">DLM78_04720</name>
</gene>
<evidence type="ECO:0000313" key="1">
    <source>
        <dbReference type="EMBL" id="RHX88261.1"/>
    </source>
</evidence>
<protein>
    <submittedName>
        <fullName evidence="1">Uncharacterized protein</fullName>
    </submittedName>
</protein>
<dbReference type="EMBL" id="QHCS01000001">
    <property type="protein sequence ID" value="RHX88261.1"/>
    <property type="molecule type" value="Genomic_DNA"/>
</dbReference>
<sequence length="67" mass="8046">MFQRKIRIRAERSSKMFKNSSESKSGKEFFNLNAKESTSDLKGEKTDFRRIGDRILKSFLRKDFFYL</sequence>
<reference evidence="2" key="1">
    <citation type="submission" date="2018-05" db="EMBL/GenBank/DDBJ databases">
        <title>Leptospira yasudae sp. nov. and Leptospira stimsonii sp. nov., two pathogenic species of the genus Leptospira isolated from environmental sources.</title>
        <authorList>
            <person name="Casanovas-Massana A."/>
            <person name="Hamond C."/>
            <person name="Santos L.A."/>
            <person name="Hacker K.P."/>
            <person name="Balassiano I."/>
            <person name="Medeiros M.A."/>
            <person name="Reis M.G."/>
            <person name="Ko A.I."/>
            <person name="Wunder E.A."/>
        </authorList>
    </citation>
    <scope>NUCLEOTIDE SEQUENCE [LARGE SCALE GENOMIC DNA]</scope>
    <source>
        <strain evidence="2">AMB6-RJ</strain>
    </source>
</reference>
<accession>A0A8B3CSN0</accession>
<comment type="caution">
    <text evidence="1">The sequence shown here is derived from an EMBL/GenBank/DDBJ whole genome shotgun (WGS) entry which is preliminary data.</text>
</comment>
<dbReference type="Proteomes" id="UP000266669">
    <property type="component" value="Unassembled WGS sequence"/>
</dbReference>
<name>A0A8B3CSN0_9LEPT</name>
<dbReference type="AlphaFoldDB" id="A0A8B3CSN0"/>
<evidence type="ECO:0000313" key="2">
    <source>
        <dbReference type="Proteomes" id="UP000266669"/>
    </source>
</evidence>
<organism evidence="1 2">
    <name type="scientific">Leptospira stimsonii</name>
    <dbReference type="NCBI Taxonomy" id="2202203"/>
    <lineage>
        <taxon>Bacteria</taxon>
        <taxon>Pseudomonadati</taxon>
        <taxon>Spirochaetota</taxon>
        <taxon>Spirochaetia</taxon>
        <taxon>Leptospirales</taxon>
        <taxon>Leptospiraceae</taxon>
        <taxon>Leptospira</taxon>
    </lineage>
</organism>